<keyword evidence="4" id="KW-1185">Reference proteome</keyword>
<accession>A0A422PWN1</accession>
<dbReference type="EMBL" id="MKKU01000143">
    <property type="protein sequence ID" value="RNF22122.1"/>
    <property type="molecule type" value="Genomic_DNA"/>
</dbReference>
<dbReference type="Proteomes" id="UP000284403">
    <property type="component" value="Unassembled WGS sequence"/>
</dbReference>
<keyword evidence="1" id="KW-0175">Coiled coil</keyword>
<dbReference type="AlphaFoldDB" id="A0A422PWN1"/>
<feature type="region of interest" description="Disordered" evidence="2">
    <location>
        <begin position="785"/>
        <end position="813"/>
    </location>
</feature>
<evidence type="ECO:0000313" key="3">
    <source>
        <dbReference type="EMBL" id="RNF22122.1"/>
    </source>
</evidence>
<feature type="compositionally biased region" description="Polar residues" evidence="2">
    <location>
        <begin position="803"/>
        <end position="813"/>
    </location>
</feature>
<proteinExistence type="predicted"/>
<feature type="region of interest" description="Disordered" evidence="2">
    <location>
        <begin position="575"/>
        <end position="597"/>
    </location>
</feature>
<protein>
    <submittedName>
        <fullName evidence="3">Uncharacterized protein</fullName>
    </submittedName>
</protein>
<dbReference type="RefSeq" id="XP_029229746.1">
    <property type="nucleotide sequence ID" value="XM_029370204.1"/>
</dbReference>
<evidence type="ECO:0000256" key="1">
    <source>
        <dbReference type="SAM" id="Coils"/>
    </source>
</evidence>
<evidence type="ECO:0000313" key="4">
    <source>
        <dbReference type="Proteomes" id="UP000284403"/>
    </source>
</evidence>
<reference evidence="3 4" key="1">
    <citation type="journal article" date="2018" name="BMC Genomics">
        <title>Genomic comparison of Trypanosoma conorhini and Trypanosoma rangeli to Trypanosoma cruzi strains of high and low virulence.</title>
        <authorList>
            <person name="Bradwell K.R."/>
            <person name="Koparde V.N."/>
            <person name="Matveyev A.V."/>
            <person name="Serrano M.G."/>
            <person name="Alves J.M."/>
            <person name="Parikh H."/>
            <person name="Huang B."/>
            <person name="Lee V."/>
            <person name="Espinosa-Alvarez O."/>
            <person name="Ortiz P.A."/>
            <person name="Costa-Martins A.G."/>
            <person name="Teixeira M.M."/>
            <person name="Buck G.A."/>
        </authorList>
    </citation>
    <scope>NUCLEOTIDE SEQUENCE [LARGE SCALE GENOMIC DNA]</scope>
    <source>
        <strain evidence="3 4">025E</strain>
    </source>
</reference>
<comment type="caution">
    <text evidence="3">The sequence shown here is derived from an EMBL/GenBank/DDBJ whole genome shotgun (WGS) entry which is preliminary data.</text>
</comment>
<name>A0A422PWN1_9TRYP</name>
<gene>
    <name evidence="3" type="ORF">Tco025E_03284</name>
</gene>
<sequence length="813" mass="89294">MTWTALRVERVLDGIAALHKRKDADRVEHLQRENERLSKELSEMERVHKAAVQDLSEKGLRMERLMRQLLSERSRLTGELAKLRETKRSLEGILNSRACLTETSSKADMAVQTDALRPLALLNEQSTQTFYELEDVAVQTDALRPLALLNERATQTFHELEDVAVQTDALRPLALLNERTTQTFSGKNSNSSMNPVTVAELTCQSSFFLKAKMPSVTYTYGLATPTSIHYVNGAERLALAMYAVGQWVESVKFDIHNSDYVFVGLNVEGWWQWRRQALGQLDAATDVVRAYSDAADPLWWCGALASALLDLDVERNMSVGDFLVASCGCEVGAETACNPVSLNEMVAFLTRTTSYCLLVTKKDSVLGDHLALVLAVSVLENEALFYIVRPGDAAAKGEETAGGDSMHTLIGEWRCSRELLTQFDLFQTVRCFPQGANPEIRWMDVVEGHLTAVSVGLPEEVSLVRDTMHARLLDLATSLWWPIEPILREGNALMFFSPLLERAAAVVVVVNVDAATVRRLDLLQASAKEFGFPGSPKAVIVQVNGQEVCTSRLTLNPTLEREAALREGNVSRSAHFAEPEPAAGTGDAEECGSVVGSRRGDSGGTFGGVSSQHLITAADADAFFQMFHRTLAMHLEFMVNYMDLVFRLLLSVMWLPSPGLIEEGRAVATPPMLSATIARQHLELAAMRTRNTSVSGALCRAAAALDSTKAMMNGLEEENGALRAELARYASVSEELRQETHAKEEQLAGAARYCGAVEEQLRLAMTSFLQLRSSAEDMQKDNFIATSQANRKRGPMGPHEECSPSSSETGSLS</sequence>
<evidence type="ECO:0000256" key="2">
    <source>
        <dbReference type="SAM" id="MobiDB-lite"/>
    </source>
</evidence>
<feature type="coiled-coil region" evidence="1">
    <location>
        <begin position="20"/>
        <end position="86"/>
    </location>
</feature>
<dbReference type="GeneID" id="40316895"/>
<organism evidence="3 4">
    <name type="scientific">Trypanosoma conorhini</name>
    <dbReference type="NCBI Taxonomy" id="83891"/>
    <lineage>
        <taxon>Eukaryota</taxon>
        <taxon>Discoba</taxon>
        <taxon>Euglenozoa</taxon>
        <taxon>Kinetoplastea</taxon>
        <taxon>Metakinetoplastina</taxon>
        <taxon>Trypanosomatida</taxon>
        <taxon>Trypanosomatidae</taxon>
        <taxon>Trypanosoma</taxon>
    </lineage>
</organism>
<dbReference type="OrthoDB" id="247782at2759"/>
<feature type="coiled-coil region" evidence="1">
    <location>
        <begin position="705"/>
        <end position="732"/>
    </location>
</feature>